<organism evidence="2 3">
    <name type="scientific">Pelomonas candidula</name>
    <dbReference type="NCBI Taxonomy" id="3299025"/>
    <lineage>
        <taxon>Bacteria</taxon>
        <taxon>Pseudomonadati</taxon>
        <taxon>Pseudomonadota</taxon>
        <taxon>Betaproteobacteria</taxon>
        <taxon>Burkholderiales</taxon>
        <taxon>Sphaerotilaceae</taxon>
        <taxon>Roseateles</taxon>
    </lineage>
</organism>
<dbReference type="Proteomes" id="UP001606134">
    <property type="component" value="Unassembled WGS sequence"/>
</dbReference>
<gene>
    <name evidence="2" type="ORF">ACG04R_05250</name>
</gene>
<proteinExistence type="predicted"/>
<keyword evidence="1" id="KW-0472">Membrane</keyword>
<dbReference type="RefSeq" id="WP_394406962.1">
    <property type="nucleotide sequence ID" value="NZ_JBIGIC010000002.1"/>
</dbReference>
<sequence>MDDLHALLALGAVALPLAVAWVLMASQARRRARARMPRCSRPRP</sequence>
<protein>
    <submittedName>
        <fullName evidence="2">Uncharacterized protein</fullName>
    </submittedName>
</protein>
<keyword evidence="1" id="KW-1133">Transmembrane helix</keyword>
<reference evidence="2 3" key="1">
    <citation type="submission" date="2024-08" db="EMBL/GenBank/DDBJ databases">
        <authorList>
            <person name="Lu H."/>
        </authorList>
    </citation>
    <scope>NUCLEOTIDE SEQUENCE [LARGE SCALE GENOMIC DNA]</scope>
    <source>
        <strain evidence="2 3">BYS78W</strain>
    </source>
</reference>
<name>A0ABW7H8F8_9BURK</name>
<evidence type="ECO:0000313" key="3">
    <source>
        <dbReference type="Proteomes" id="UP001606134"/>
    </source>
</evidence>
<keyword evidence="1" id="KW-0812">Transmembrane</keyword>
<accession>A0ABW7H8F8</accession>
<keyword evidence="3" id="KW-1185">Reference proteome</keyword>
<dbReference type="EMBL" id="JBIGIC010000002">
    <property type="protein sequence ID" value="MFG6486069.1"/>
    <property type="molecule type" value="Genomic_DNA"/>
</dbReference>
<evidence type="ECO:0000256" key="1">
    <source>
        <dbReference type="SAM" id="Phobius"/>
    </source>
</evidence>
<evidence type="ECO:0000313" key="2">
    <source>
        <dbReference type="EMBL" id="MFG6486069.1"/>
    </source>
</evidence>
<comment type="caution">
    <text evidence="2">The sequence shown here is derived from an EMBL/GenBank/DDBJ whole genome shotgun (WGS) entry which is preliminary data.</text>
</comment>
<feature type="transmembrane region" description="Helical" evidence="1">
    <location>
        <begin position="6"/>
        <end position="26"/>
    </location>
</feature>